<feature type="region of interest" description="Disordered" evidence="2">
    <location>
        <begin position="488"/>
        <end position="510"/>
    </location>
</feature>
<protein>
    <recommendedName>
        <fullName evidence="3">F-box domain-containing protein</fullName>
    </recommendedName>
</protein>
<dbReference type="SUPFAM" id="SSF81383">
    <property type="entry name" value="F-box domain"/>
    <property type="match status" value="1"/>
</dbReference>
<evidence type="ECO:0000313" key="4">
    <source>
        <dbReference type="EMBL" id="KAH7328025.1"/>
    </source>
</evidence>
<dbReference type="Proteomes" id="UP000813444">
    <property type="component" value="Unassembled WGS sequence"/>
</dbReference>
<sequence>MEMTTARASSRPKIGFADLPSETQHNIFSHCSQSDLICLALVSKHFHELASVVLYRNFNIVFPDEDESEVDSPIDSLAGGLDTFATSPHNYARHLRNLSMDTLSAGDKGEQSYQSYLYNTSCGKFLNTLLWLTLKNARGLETFRWNIRVELSRPVYQVLHRISSLRKLHLRMQYGQSYYIPPPPLPVTSVAHGATYDHEWAGLLTTPPSADDAVETVLAAMPPPIPSGPPASLGTAKSLPRRKSSKRGWSAQPLLTIGGFKNLQSLAVLDIDKLDVASELKMCLKNSSSTLKELSLSFSACRAMLARKPPSDNDAELSEDDEYQDPFADSASAKPIRVSQERRMQEALLGQIFDVEPLLSKKPHLRQTASNATTVSLPNGQVPAFIIQDPGMQFISSIRYVSKRLLTLMHGSEALSGSQQEILATIETAARHYIQSITVPLEPDGTCALCDCGAECGPGPSTEAGAAAPLSSNSGNTVAQQEAVNNTAANSTVEQGTSSSPFKVKRPTGEMVPEDIDVERLDGADEVLDENEDQQFVAEAERGTSGETGPAALVDAPTTSEGSTQQMPRTEAAAARLQDRKERLQTLTSRLNSFQDLADNMRGKIQQMRAQGEATNTPQVRLAEAQHRIFVESIEMIQVQIREMQVNMEEFELQLPDDLTEGATKRNMQEYVRKTRGFALESLSIHLIPVRASVLSQAINLWCLKKLTLLNVGNQAPIWTLLARENRLESLPLRSVFTDNVSNATLTCLGQLKELHELFLLHRPSKSKPECLAPVTPIMMDQIRRLVLKKHMGTLQRLMIKDEQNAPDWDANEKTMILICTRGKELKELAVSMNIHAIHAFMQYFSGLVNLRAINILRFRNNDTCIWVMREILRFIVDNLSHYPELKLTWIAMEDERVARVMRPEDPDSDANSDAERRKQARKGKQKAEAPAIPPIDGPLPPHGLPWLPSEGLESDSDTDDDEPVYDTGDRLRYKTVGPLRFYDVWGIKIFEKEYRSGKL</sequence>
<dbReference type="InterPro" id="IPR036047">
    <property type="entry name" value="F-box-like_dom_sf"/>
</dbReference>
<keyword evidence="1" id="KW-0175">Coiled coil</keyword>
<dbReference type="OrthoDB" id="4200124at2759"/>
<feature type="compositionally biased region" description="Polar residues" evidence="2">
    <location>
        <begin position="488"/>
        <end position="501"/>
    </location>
</feature>
<feature type="region of interest" description="Disordered" evidence="2">
    <location>
        <begin position="902"/>
        <end position="970"/>
    </location>
</feature>
<keyword evidence="5" id="KW-1185">Reference proteome</keyword>
<comment type="caution">
    <text evidence="4">The sequence shown here is derived from an EMBL/GenBank/DDBJ whole genome shotgun (WGS) entry which is preliminary data.</text>
</comment>
<accession>A0A8K0SXQ1</accession>
<feature type="region of interest" description="Disordered" evidence="2">
    <location>
        <begin position="309"/>
        <end position="336"/>
    </location>
</feature>
<gene>
    <name evidence="4" type="ORF">B0I35DRAFT_472781</name>
</gene>
<proteinExistence type="predicted"/>
<feature type="coiled-coil region" evidence="1">
    <location>
        <begin position="567"/>
        <end position="654"/>
    </location>
</feature>
<name>A0A8K0SXQ1_9HYPO</name>
<dbReference type="InterPro" id="IPR001810">
    <property type="entry name" value="F-box_dom"/>
</dbReference>
<evidence type="ECO:0000313" key="5">
    <source>
        <dbReference type="Proteomes" id="UP000813444"/>
    </source>
</evidence>
<feature type="domain" description="F-box" evidence="3">
    <location>
        <begin position="13"/>
        <end position="58"/>
    </location>
</feature>
<evidence type="ECO:0000259" key="3">
    <source>
        <dbReference type="PROSITE" id="PS50181"/>
    </source>
</evidence>
<reference evidence="4" key="1">
    <citation type="journal article" date="2021" name="Nat. Commun.">
        <title>Genetic determinants of endophytism in the Arabidopsis root mycobiome.</title>
        <authorList>
            <person name="Mesny F."/>
            <person name="Miyauchi S."/>
            <person name="Thiergart T."/>
            <person name="Pickel B."/>
            <person name="Atanasova L."/>
            <person name="Karlsson M."/>
            <person name="Huettel B."/>
            <person name="Barry K.W."/>
            <person name="Haridas S."/>
            <person name="Chen C."/>
            <person name="Bauer D."/>
            <person name="Andreopoulos W."/>
            <person name="Pangilinan J."/>
            <person name="LaButti K."/>
            <person name="Riley R."/>
            <person name="Lipzen A."/>
            <person name="Clum A."/>
            <person name="Drula E."/>
            <person name="Henrissat B."/>
            <person name="Kohler A."/>
            <person name="Grigoriev I.V."/>
            <person name="Martin F.M."/>
            <person name="Hacquard S."/>
        </authorList>
    </citation>
    <scope>NUCLEOTIDE SEQUENCE</scope>
    <source>
        <strain evidence="4">MPI-CAGE-CH-0235</strain>
    </source>
</reference>
<feature type="compositionally biased region" description="Acidic residues" evidence="2">
    <location>
        <begin position="313"/>
        <end position="324"/>
    </location>
</feature>
<evidence type="ECO:0000256" key="1">
    <source>
        <dbReference type="SAM" id="Coils"/>
    </source>
</evidence>
<dbReference type="EMBL" id="JAGPNK010000001">
    <property type="protein sequence ID" value="KAH7328025.1"/>
    <property type="molecule type" value="Genomic_DNA"/>
</dbReference>
<feature type="region of interest" description="Disordered" evidence="2">
    <location>
        <begin position="224"/>
        <end position="247"/>
    </location>
</feature>
<dbReference type="AlphaFoldDB" id="A0A8K0SXQ1"/>
<organism evidence="4 5">
    <name type="scientific">Stachybotrys elegans</name>
    <dbReference type="NCBI Taxonomy" id="80388"/>
    <lineage>
        <taxon>Eukaryota</taxon>
        <taxon>Fungi</taxon>
        <taxon>Dikarya</taxon>
        <taxon>Ascomycota</taxon>
        <taxon>Pezizomycotina</taxon>
        <taxon>Sordariomycetes</taxon>
        <taxon>Hypocreomycetidae</taxon>
        <taxon>Hypocreales</taxon>
        <taxon>Stachybotryaceae</taxon>
        <taxon>Stachybotrys</taxon>
    </lineage>
</organism>
<dbReference type="Pfam" id="PF12937">
    <property type="entry name" value="F-box-like"/>
    <property type="match status" value="1"/>
</dbReference>
<evidence type="ECO:0000256" key="2">
    <source>
        <dbReference type="SAM" id="MobiDB-lite"/>
    </source>
</evidence>
<feature type="compositionally biased region" description="Pro residues" evidence="2">
    <location>
        <begin position="932"/>
        <end position="944"/>
    </location>
</feature>
<dbReference type="PROSITE" id="PS50181">
    <property type="entry name" value="FBOX"/>
    <property type="match status" value="1"/>
</dbReference>
<feature type="compositionally biased region" description="Acidic residues" evidence="2">
    <location>
        <begin position="953"/>
        <end position="965"/>
    </location>
</feature>
<dbReference type="Gene3D" id="1.20.1280.50">
    <property type="match status" value="1"/>
</dbReference>